<evidence type="ECO:0000313" key="3">
    <source>
        <dbReference type="EMBL" id="CAI6090111.1"/>
    </source>
</evidence>
<dbReference type="CDD" id="cd09917">
    <property type="entry name" value="F-box_SF"/>
    <property type="match status" value="1"/>
</dbReference>
<dbReference type="EMBL" id="CABFNP030001012">
    <property type="protein sequence ID" value="CAI6090111.1"/>
    <property type="molecule type" value="Genomic_DNA"/>
</dbReference>
<name>A0AA35M5I8_9HYPO</name>
<keyword evidence="4" id="KW-1185">Reference proteome</keyword>
<protein>
    <recommendedName>
        <fullName evidence="2">F-box domain-containing protein</fullName>
    </recommendedName>
</protein>
<proteinExistence type="predicted"/>
<dbReference type="InterPro" id="IPR001810">
    <property type="entry name" value="F-box_dom"/>
</dbReference>
<feature type="domain" description="F-box" evidence="2">
    <location>
        <begin position="7"/>
        <end position="52"/>
    </location>
</feature>
<gene>
    <name evidence="3" type="ORF">CCHLO57077_00001726</name>
</gene>
<evidence type="ECO:0000256" key="1">
    <source>
        <dbReference type="SAM" id="MobiDB-lite"/>
    </source>
</evidence>
<sequence>MSPTTPSTSVQDLPNEILALTLTNFLAKELIPIACTSRRFHSIVAETIRRRLLDAATLPGHELVFECYHPSARLTTPSLACHFLGVKNLAPPTQSTDEPSLSSSLSLLDRQQYASLRPTITEEERRTRRRRRNRRSSAENDVVEEDDSVTEDIYLDEDEHFTQLCTKVHVSRLSPRQGYFLTHVNVFDGVIRLWRDSLAELSSSPAGADGQGQRGTLIWADTKRTVGVRLEVTPGGMERMPVLSSPDDLPPMSYKILYLELLVPVSELLLAVEKSAIQENSQTGKAIVIAFMN</sequence>
<dbReference type="PROSITE" id="PS50181">
    <property type="entry name" value="FBOX"/>
    <property type="match status" value="1"/>
</dbReference>
<organism evidence="3 4">
    <name type="scientific">Clonostachys chloroleuca</name>
    <dbReference type="NCBI Taxonomy" id="1926264"/>
    <lineage>
        <taxon>Eukaryota</taxon>
        <taxon>Fungi</taxon>
        <taxon>Dikarya</taxon>
        <taxon>Ascomycota</taxon>
        <taxon>Pezizomycotina</taxon>
        <taxon>Sordariomycetes</taxon>
        <taxon>Hypocreomycetidae</taxon>
        <taxon>Hypocreales</taxon>
        <taxon>Bionectriaceae</taxon>
        <taxon>Clonostachys</taxon>
    </lineage>
</organism>
<dbReference type="SUPFAM" id="SSF81383">
    <property type="entry name" value="F-box domain"/>
    <property type="match status" value="1"/>
</dbReference>
<dbReference type="Proteomes" id="UP001160390">
    <property type="component" value="Unassembled WGS sequence"/>
</dbReference>
<reference evidence="3" key="1">
    <citation type="submission" date="2023-01" db="EMBL/GenBank/DDBJ databases">
        <authorList>
            <person name="Piombo E."/>
        </authorList>
    </citation>
    <scope>NUCLEOTIDE SEQUENCE</scope>
</reference>
<comment type="caution">
    <text evidence="3">The sequence shown here is derived from an EMBL/GenBank/DDBJ whole genome shotgun (WGS) entry which is preliminary data.</text>
</comment>
<accession>A0AA35M5I8</accession>
<dbReference type="InterPro" id="IPR036047">
    <property type="entry name" value="F-box-like_dom_sf"/>
</dbReference>
<evidence type="ECO:0000259" key="2">
    <source>
        <dbReference type="PROSITE" id="PS50181"/>
    </source>
</evidence>
<feature type="region of interest" description="Disordered" evidence="1">
    <location>
        <begin position="118"/>
        <end position="147"/>
    </location>
</feature>
<dbReference type="AlphaFoldDB" id="A0AA35M5I8"/>
<evidence type="ECO:0000313" key="4">
    <source>
        <dbReference type="Proteomes" id="UP001160390"/>
    </source>
</evidence>